<evidence type="ECO:0000313" key="3">
    <source>
        <dbReference type="Proteomes" id="UP001156389"/>
    </source>
</evidence>
<evidence type="ECO:0000256" key="1">
    <source>
        <dbReference type="SAM" id="MobiDB-lite"/>
    </source>
</evidence>
<organism evidence="2 3">
    <name type="scientific">Streptomyces gossypii</name>
    <dbReference type="NCBI Taxonomy" id="2883101"/>
    <lineage>
        <taxon>Bacteria</taxon>
        <taxon>Bacillati</taxon>
        <taxon>Actinomycetota</taxon>
        <taxon>Actinomycetes</taxon>
        <taxon>Kitasatosporales</taxon>
        <taxon>Streptomycetaceae</taxon>
        <taxon>Streptomyces</taxon>
    </lineage>
</organism>
<gene>
    <name evidence="2" type="ORF">LHJ74_14565</name>
</gene>
<protein>
    <submittedName>
        <fullName evidence="2">Uncharacterized protein</fullName>
    </submittedName>
</protein>
<comment type="caution">
    <text evidence="2">The sequence shown here is derived from an EMBL/GenBank/DDBJ whole genome shotgun (WGS) entry which is preliminary data.</text>
</comment>
<name>A0ABT2JTM9_9ACTN</name>
<feature type="region of interest" description="Disordered" evidence="1">
    <location>
        <begin position="70"/>
        <end position="93"/>
    </location>
</feature>
<dbReference type="EMBL" id="JAJAGO010000006">
    <property type="protein sequence ID" value="MCT2591116.1"/>
    <property type="molecule type" value="Genomic_DNA"/>
</dbReference>
<evidence type="ECO:0000313" key="2">
    <source>
        <dbReference type="EMBL" id="MCT2591116.1"/>
    </source>
</evidence>
<dbReference type="Proteomes" id="UP001156389">
    <property type="component" value="Unassembled WGS sequence"/>
</dbReference>
<proteinExistence type="predicted"/>
<reference evidence="2 3" key="1">
    <citation type="submission" date="2021-10" db="EMBL/GenBank/DDBJ databases">
        <title>Streptomyces gossypii sp. nov., isolated from soil collected from cotton field.</title>
        <authorList>
            <person name="Ge X."/>
            <person name="Chen X."/>
            <person name="Liu W."/>
        </authorList>
    </citation>
    <scope>NUCLEOTIDE SEQUENCE [LARGE SCALE GENOMIC DNA]</scope>
    <source>
        <strain evidence="2 3">N2-109</strain>
    </source>
</reference>
<sequence>MTARRPLAPGDTVHGFAYGAFGRDHYHCVRIEAVGPDWVVARDPDDGDGGAECASGTRLLQLVQQARDEPCPNGAPCPAVDAGPALTTWTPTR</sequence>
<keyword evidence="3" id="KW-1185">Reference proteome</keyword>
<dbReference type="RefSeq" id="WP_260218441.1">
    <property type="nucleotide sequence ID" value="NZ_JAJAGO010000006.1"/>
</dbReference>
<accession>A0ABT2JTM9</accession>